<evidence type="ECO:0000256" key="1">
    <source>
        <dbReference type="SAM" id="Phobius"/>
    </source>
</evidence>
<keyword evidence="4" id="KW-1185">Reference proteome</keyword>
<name>I4C3S2_DESTA</name>
<evidence type="ECO:0000313" key="4">
    <source>
        <dbReference type="Proteomes" id="UP000006055"/>
    </source>
</evidence>
<dbReference type="KEGG" id="dti:Desti_1501"/>
<protein>
    <recommendedName>
        <fullName evidence="2">Glycosyltransferase RgtA/B/C/D-like domain-containing protein</fullName>
    </recommendedName>
</protein>
<accession>I4C3S2</accession>
<reference evidence="4" key="1">
    <citation type="submission" date="2012-06" db="EMBL/GenBank/DDBJ databases">
        <title>Complete sequence of chromosome of Desulfomonile tiedjei DSM 6799.</title>
        <authorList>
            <person name="Lucas S."/>
            <person name="Copeland A."/>
            <person name="Lapidus A."/>
            <person name="Glavina del Rio T."/>
            <person name="Dalin E."/>
            <person name="Tice H."/>
            <person name="Bruce D."/>
            <person name="Goodwin L."/>
            <person name="Pitluck S."/>
            <person name="Peters L."/>
            <person name="Ovchinnikova G."/>
            <person name="Zeytun A."/>
            <person name="Lu M."/>
            <person name="Kyrpides N."/>
            <person name="Mavromatis K."/>
            <person name="Ivanova N."/>
            <person name="Brettin T."/>
            <person name="Detter J.C."/>
            <person name="Han C."/>
            <person name="Larimer F."/>
            <person name="Land M."/>
            <person name="Hauser L."/>
            <person name="Markowitz V."/>
            <person name="Cheng J.-F."/>
            <person name="Hugenholtz P."/>
            <person name="Woyke T."/>
            <person name="Wu D."/>
            <person name="Spring S."/>
            <person name="Schroeder M."/>
            <person name="Brambilla E."/>
            <person name="Klenk H.-P."/>
            <person name="Eisen J.A."/>
        </authorList>
    </citation>
    <scope>NUCLEOTIDE SEQUENCE [LARGE SCALE GENOMIC DNA]</scope>
    <source>
        <strain evidence="4">ATCC 49306 / DSM 6799 / DCB-1</strain>
    </source>
</reference>
<feature type="transmembrane region" description="Helical" evidence="1">
    <location>
        <begin position="163"/>
        <end position="179"/>
    </location>
</feature>
<feature type="transmembrane region" description="Helical" evidence="1">
    <location>
        <begin position="97"/>
        <end position="115"/>
    </location>
</feature>
<feature type="transmembrane region" description="Helical" evidence="1">
    <location>
        <begin position="20"/>
        <end position="36"/>
    </location>
</feature>
<sequence length="551" mass="61510">MKLLVVSISNGNRCSMVRVFTYFFFGCGFLILLLPIKSPFNLFDEGSAVFNALRIMQGDTPYKDFWTTYPPGQFYVLRAVFHVFGSYVLAARLYDTVVRLCLVVLIYAITKRLATRWLSFLATSVSVVLLSSVGHYGYAVFPAMALCLCALLVSMVSLEKKRPSSFVLAGVLLGIASLFRWDIAFYGLASIGSSIILVNSLIRNPDERMWPARLQPATLVTAGFGATFLLGYSCIAVQCGFHDLFDQTVVFPATKIPAIRRLPIPGLMQIYDVITPISFSTLTSTGAYNWLKFYLPLMTYVTALLCYGRALLVNSPFPGKTELFGGMASSLFGLLLFNQAYSRFDYIHVLPTSILMWVAAAHIFQMCTKNVGRLSRAVSSVMPVILAVPYLYFQAPEIASTSKNFSLMHCHSRLERAAGVFTDRDQQDAIEYLHSHSSQSEPIFVGNLRHDMLFINDIGFYFLANRTCATRYHELCPGLADSLPVQKEIIEALSRHNVQWIVLVDIKQSTEPNASSVSTGITILDEFIRENYRSVAQFGIYHILKKAASSE</sequence>
<dbReference type="RefSeq" id="WP_014809361.1">
    <property type="nucleotide sequence ID" value="NC_018025.1"/>
</dbReference>
<feature type="transmembrane region" description="Helical" evidence="1">
    <location>
        <begin position="214"/>
        <end position="238"/>
    </location>
</feature>
<feature type="transmembrane region" description="Helical" evidence="1">
    <location>
        <begin position="293"/>
        <end position="311"/>
    </location>
</feature>
<feature type="transmembrane region" description="Helical" evidence="1">
    <location>
        <begin position="376"/>
        <end position="393"/>
    </location>
</feature>
<organism evidence="3 4">
    <name type="scientific">Desulfomonile tiedjei (strain ATCC 49306 / DSM 6799 / DCB-1)</name>
    <dbReference type="NCBI Taxonomy" id="706587"/>
    <lineage>
        <taxon>Bacteria</taxon>
        <taxon>Pseudomonadati</taxon>
        <taxon>Thermodesulfobacteriota</taxon>
        <taxon>Desulfomonilia</taxon>
        <taxon>Desulfomonilales</taxon>
        <taxon>Desulfomonilaceae</taxon>
        <taxon>Desulfomonile</taxon>
    </lineage>
</organism>
<feature type="transmembrane region" description="Helical" evidence="1">
    <location>
        <begin position="346"/>
        <end position="364"/>
    </location>
</feature>
<dbReference type="STRING" id="706587.Desti_1501"/>
<dbReference type="EMBL" id="CP003360">
    <property type="protein sequence ID" value="AFM24213.1"/>
    <property type="molecule type" value="Genomic_DNA"/>
</dbReference>
<keyword evidence="1" id="KW-0812">Transmembrane</keyword>
<gene>
    <name evidence="3" type="ordered locus">Desti_1501</name>
</gene>
<evidence type="ECO:0000313" key="3">
    <source>
        <dbReference type="EMBL" id="AFM24213.1"/>
    </source>
</evidence>
<dbReference type="InterPro" id="IPR038731">
    <property type="entry name" value="RgtA/B/C-like"/>
</dbReference>
<dbReference type="eggNOG" id="COG1807">
    <property type="taxonomic scope" value="Bacteria"/>
</dbReference>
<feature type="transmembrane region" description="Helical" evidence="1">
    <location>
        <begin position="135"/>
        <end position="156"/>
    </location>
</feature>
<proteinExistence type="predicted"/>
<dbReference type="Pfam" id="PF13231">
    <property type="entry name" value="PMT_2"/>
    <property type="match status" value="1"/>
</dbReference>
<keyword evidence="1" id="KW-1133">Transmembrane helix</keyword>
<feature type="domain" description="Glycosyltransferase RgtA/B/C/D-like" evidence="2">
    <location>
        <begin position="70"/>
        <end position="199"/>
    </location>
</feature>
<dbReference type="HOGENOM" id="CLU_515567_0_0_7"/>
<keyword evidence="1" id="KW-0472">Membrane</keyword>
<dbReference type="AlphaFoldDB" id="I4C3S2"/>
<dbReference type="OrthoDB" id="2675565at2"/>
<evidence type="ECO:0000259" key="2">
    <source>
        <dbReference type="Pfam" id="PF13231"/>
    </source>
</evidence>
<dbReference type="Proteomes" id="UP000006055">
    <property type="component" value="Chromosome"/>
</dbReference>